<accession>A0A9W9BW93</accession>
<dbReference type="AlphaFoldDB" id="A0A9W9BW93"/>
<comment type="caution">
    <text evidence="2">The sequence shown here is derived from an EMBL/GenBank/DDBJ whole genome shotgun (WGS) entry which is preliminary data.</text>
</comment>
<evidence type="ECO:0000313" key="2">
    <source>
        <dbReference type="EMBL" id="KAJ4331113.1"/>
    </source>
</evidence>
<feature type="domain" description="DUF1214" evidence="1">
    <location>
        <begin position="172"/>
        <end position="266"/>
    </location>
</feature>
<dbReference type="InterPro" id="IPR037049">
    <property type="entry name" value="DUF1214_C_sf"/>
</dbReference>
<dbReference type="SUPFAM" id="SSF160935">
    <property type="entry name" value="VPA0735-like"/>
    <property type="match status" value="1"/>
</dbReference>
<evidence type="ECO:0000313" key="3">
    <source>
        <dbReference type="Proteomes" id="UP001140562"/>
    </source>
</evidence>
<dbReference type="OrthoDB" id="2018906at2759"/>
<dbReference type="InterPro" id="IPR010621">
    <property type="entry name" value="DUF1214"/>
</dbReference>
<dbReference type="Gene3D" id="2.60.120.600">
    <property type="entry name" value="Domain of unknown function DUF1214, C-terminal domain"/>
    <property type="match status" value="1"/>
</dbReference>
<organism evidence="2 3">
    <name type="scientific">Didymella glomerata</name>
    <dbReference type="NCBI Taxonomy" id="749621"/>
    <lineage>
        <taxon>Eukaryota</taxon>
        <taxon>Fungi</taxon>
        <taxon>Dikarya</taxon>
        <taxon>Ascomycota</taxon>
        <taxon>Pezizomycotina</taxon>
        <taxon>Dothideomycetes</taxon>
        <taxon>Pleosporomycetidae</taxon>
        <taxon>Pleosporales</taxon>
        <taxon>Pleosporineae</taxon>
        <taxon>Didymellaceae</taxon>
        <taxon>Didymella</taxon>
    </lineage>
</organism>
<keyword evidence="3" id="KW-1185">Reference proteome</keyword>
<gene>
    <name evidence="2" type="ORF">N0V87_009440</name>
</gene>
<dbReference type="EMBL" id="JAPEUV010000162">
    <property type="protein sequence ID" value="KAJ4331113.1"/>
    <property type="molecule type" value="Genomic_DNA"/>
</dbReference>
<dbReference type="Pfam" id="PF06742">
    <property type="entry name" value="DUF1214"/>
    <property type="match status" value="1"/>
</dbReference>
<protein>
    <recommendedName>
        <fullName evidence="1">DUF1214 domain-containing protein</fullName>
    </recommendedName>
</protein>
<proteinExistence type="predicted"/>
<name>A0A9W9BW93_9PLEO</name>
<sequence length="275" mass="29582">MTILATCGPTHVFLRTLAAQYASLSSLAPKGSLLASDEPAQPLAFTSRFVLYNQPEVASEGQRVAGILGQAGIYDGQYSPPLGVNLTQAARIANSSITADVTNPVNLRKQSNDWQVSTEAYQGISGKNYAGRASVVIAGYQQPPAQQALCPGYRSTGFTSQSALVLNLSLLLTFSGKPPVQAQDSGFWSVTVYGDDQYLIPNPIGRRSVSDRTWDLTYQGTNAKINAPNAIVTRNGPFQVLLQPADIPPPANWTSNWLPVTRNFSFISIYNELLG</sequence>
<dbReference type="Proteomes" id="UP001140562">
    <property type="component" value="Unassembled WGS sequence"/>
</dbReference>
<evidence type="ECO:0000259" key="1">
    <source>
        <dbReference type="Pfam" id="PF06742"/>
    </source>
</evidence>
<reference evidence="2" key="1">
    <citation type="submission" date="2022-10" db="EMBL/GenBank/DDBJ databases">
        <title>Tapping the CABI collections for fungal endophytes: first genome assemblies for Collariella, Neodidymelliopsis, Ascochyta clinopodiicola, Didymella pomorum, Didymosphaeria variabile, Neocosmospora piperis and Neocucurbitaria cava.</title>
        <authorList>
            <person name="Hill R."/>
        </authorList>
    </citation>
    <scope>NUCLEOTIDE SEQUENCE</scope>
    <source>
        <strain evidence="2">IMI 360193</strain>
    </source>
</reference>